<dbReference type="STRING" id="1798406.A3A04_00780"/>
<dbReference type="Proteomes" id="UP000178517">
    <property type="component" value="Unassembled WGS sequence"/>
</dbReference>
<dbReference type="EMBL" id="MHJI01000010">
    <property type="protein sequence ID" value="OGY66084.1"/>
    <property type="molecule type" value="Genomic_DNA"/>
</dbReference>
<evidence type="ECO:0000313" key="2">
    <source>
        <dbReference type="EMBL" id="OGY66084.1"/>
    </source>
</evidence>
<organism evidence="2 3">
    <name type="scientific">Candidatus Harrisonbacteria bacterium RIFCSPLOWO2_01_FULL_40_28</name>
    <dbReference type="NCBI Taxonomy" id="1798406"/>
    <lineage>
        <taxon>Bacteria</taxon>
        <taxon>Candidatus Harrisoniibacteriota</taxon>
    </lineage>
</organism>
<feature type="coiled-coil region" evidence="1">
    <location>
        <begin position="1115"/>
        <end position="1142"/>
    </location>
</feature>
<evidence type="ECO:0000256" key="1">
    <source>
        <dbReference type="SAM" id="Coils"/>
    </source>
</evidence>
<protein>
    <submittedName>
        <fullName evidence="2">Uncharacterized protein</fullName>
    </submittedName>
</protein>
<proteinExistence type="predicted"/>
<keyword evidence="1" id="KW-0175">Coiled coil</keyword>
<name>A0A1G1ZND5_9BACT</name>
<gene>
    <name evidence="2" type="ORF">A3A04_00780</name>
</gene>
<comment type="caution">
    <text evidence="2">The sequence shown here is derived from an EMBL/GenBank/DDBJ whole genome shotgun (WGS) entry which is preliminary data.</text>
</comment>
<reference evidence="2 3" key="1">
    <citation type="journal article" date="2016" name="Nat. Commun.">
        <title>Thousands of microbial genomes shed light on interconnected biogeochemical processes in an aquifer system.</title>
        <authorList>
            <person name="Anantharaman K."/>
            <person name="Brown C.T."/>
            <person name="Hug L.A."/>
            <person name="Sharon I."/>
            <person name="Castelle C.J."/>
            <person name="Probst A.J."/>
            <person name="Thomas B.C."/>
            <person name="Singh A."/>
            <person name="Wilkins M.J."/>
            <person name="Karaoz U."/>
            <person name="Brodie E.L."/>
            <person name="Williams K.H."/>
            <person name="Hubbard S.S."/>
            <person name="Banfield J.F."/>
        </authorList>
    </citation>
    <scope>NUCLEOTIDE SEQUENCE [LARGE SCALE GENOMIC DNA]</scope>
</reference>
<accession>A0A1G1ZND5</accession>
<evidence type="ECO:0000313" key="3">
    <source>
        <dbReference type="Proteomes" id="UP000178517"/>
    </source>
</evidence>
<sequence length="1380" mass="160934">MPEKIEHSREHENLFDLYKNRGRIDISEYNKEELDELFREYKNRFNELDETAQTEMFEQFLLTGACTEEEAGAVIELLSDTQKKVIGEFIGKVIEPGRYVKAFHATWRYLDDVRLWEEFKNKFTVEHPRAVIMVAPFIDLSCITVEDPESESKRNILGVYGNNFEAAKAILEASLEAYRGDDFDYGFKSVIDFYKETYPYVLFPYLTRLVDLLLISREEAKKLFMGENANGRTIFFNKRFYLNQKEKEKEKKLIEKERHIFKDDQKASSDFYTVVGDRAWGLLKEQGILEAHAMERALRHMFHDSDMWLSWFSDEERSALLRNYIECSIPIYRIVRELHLKDNEIRELMADNMALMDVSWVNDLSDLRTLIDMNMEPRALQWLTFLIRQDGLNSLLVRDFMLNLENILPLFSSVNQKRIINTLNTHHPEAWLRRLDYVVEYEPLPLKNIFAKTGNHERLFLSRYRSVMHYMGLMEKEGKEIGIDRGELRAIARRIMDRERELTLVFYDVFRDIYTKEEADVFIKDSIVNDEGGRFLNEIAYLWKVDAGGKGICDPRKYKNEIRDVIEKNPIQSLDAICNVRGSWDMLIELFPSRERFRLLVDNIASFDFLYFIDTSNEEFLLDALENPRLLNSCIDAIIKLEDGAILGSFLEKIVHFIGSHKYTRQESKAHKEKDAGDMWKKRMLFPSAFQTASLAKNRLLEAFRNICRDKKFAVFESDMARSGDIDLSEFIERDIAAYARLFPDIMSHEEALILPHEKYEEIIESRLRSFVFLKGRHGKELYSKEAISLSIKEKMNAMNPFSGVEGKERIEDDYYKVVLRGVEGNPFFPLYEKQLKKIAAEELKKYGPRRQIEYFTPHKKFEELVRRIGLLGSSDRVCERRAEIMALPIHEREILIDALQVVLIHSIDVDEKEFFNEALNDIGERISQAQEKLWALITHYFGDVFEIEGMHGGGSLKSQALFALGTYYRKSCKGNRFMKEKIKEVVSVVFRGNYNKWRAWGKEGVLEDIEKSMRCEAMIEEGILPRSLTRKLYDIWIEANSVEFDDVLDIKEGDIRVGIRAVIDQAIADQHIKNEELGLDRDVVTSEYETIFAPIKDIQKELQELQKMPRENLRDEERRRLRELQEELRHYRDASNERIKNIEARLYLLCLKGITKEELSRKSIKVGREDVAFTKVLRTLRGAYTTTHPEFLHDIQKLETILYESFQKMFGGGGVSRSNLIITDKIDFETYLKIGEEPVESCQSYDSGGGLNVGLLSYISDPNVKIIQIYNESNTIISRAVLRLLEDKEGSPVLFLERIYSVNLHEKITSAIKKFAKRKAQSMGIELYSHSAEGYEEGVENESVDIYSRGSRSPYVYTDAGGGKMRNGIYVIRNAARIG</sequence>